<dbReference type="PhylomeDB" id="Q2RPL9"/>
<dbReference type="InterPro" id="IPR050465">
    <property type="entry name" value="UPF0194_transport"/>
</dbReference>
<protein>
    <submittedName>
        <fullName evidence="5">Secretion protein HlyD</fullName>
    </submittedName>
</protein>
<dbReference type="PATRIC" id="fig|269796.9.peg.3244"/>
<dbReference type="AlphaFoldDB" id="Q2RPL9"/>
<dbReference type="eggNOG" id="COG0845">
    <property type="taxonomic scope" value="Bacteria"/>
</dbReference>
<keyword evidence="2" id="KW-0175">Coiled coil</keyword>
<proteinExistence type="predicted"/>
<dbReference type="RefSeq" id="WP_011390879.1">
    <property type="nucleotide sequence ID" value="NC_007643.1"/>
</dbReference>
<reference evidence="5 6" key="1">
    <citation type="journal article" date="2011" name="Stand. Genomic Sci.">
        <title>Complete genome sequence of Rhodospirillum rubrum type strain (S1).</title>
        <authorList>
            <person name="Munk A.C."/>
            <person name="Copeland A."/>
            <person name="Lucas S."/>
            <person name="Lapidus A."/>
            <person name="Del Rio T.G."/>
            <person name="Barry K."/>
            <person name="Detter J.C."/>
            <person name="Hammon N."/>
            <person name="Israni S."/>
            <person name="Pitluck S."/>
            <person name="Brettin T."/>
            <person name="Bruce D."/>
            <person name="Han C."/>
            <person name="Tapia R."/>
            <person name="Gilna P."/>
            <person name="Schmutz J."/>
            <person name="Larimer F."/>
            <person name="Land M."/>
            <person name="Kyrpides N.C."/>
            <person name="Mavromatis K."/>
            <person name="Richardson P."/>
            <person name="Rohde M."/>
            <person name="Goker M."/>
            <person name="Klenk H.P."/>
            <person name="Zhang Y."/>
            <person name="Roberts G.P."/>
            <person name="Reslewic S."/>
            <person name="Schwartz D.C."/>
        </authorList>
    </citation>
    <scope>NUCLEOTIDE SEQUENCE [LARGE SCALE GENOMIC DNA]</scope>
    <source>
        <strain evidence="6">ATCC 11170 / ATH 1.1.1 / DSM 467 / LMG 4362 / NCIMB 8255 / S1</strain>
    </source>
</reference>
<keyword evidence="6" id="KW-1185">Reference proteome</keyword>
<dbReference type="Pfam" id="PF25881">
    <property type="entry name" value="HH_YBHG"/>
    <property type="match status" value="1"/>
</dbReference>
<name>Q2RPL9_RHORT</name>
<dbReference type="KEGG" id="rru:Rru_A3131"/>
<evidence type="ECO:0000256" key="2">
    <source>
        <dbReference type="ARBA" id="ARBA00023054"/>
    </source>
</evidence>
<dbReference type="STRING" id="269796.Rru_A3131"/>
<evidence type="ECO:0000256" key="3">
    <source>
        <dbReference type="SAM" id="MobiDB-lite"/>
    </source>
</evidence>
<feature type="region of interest" description="Disordered" evidence="3">
    <location>
        <begin position="315"/>
        <end position="344"/>
    </location>
</feature>
<dbReference type="SUPFAM" id="SSF111369">
    <property type="entry name" value="HlyD-like secretion proteins"/>
    <property type="match status" value="1"/>
</dbReference>
<dbReference type="EnsemblBacteria" id="ABC23926">
    <property type="protein sequence ID" value="ABC23926"/>
    <property type="gene ID" value="Rru_A3131"/>
</dbReference>
<sequence>MIGEYLAALLGFTAPDPNLIQGYVEGDYLYVGSTTAGRLTAVDVREGDRVDAGDRLFGVDERAALALRDQARAVLTEAEARLGDLRKGKRPEELAMLSAAVDEAKAALAYSLRDLGRQRGLVGSGAASAATLDQAQSLADRDQARFDRAISDYALALQGGRADAISAQQAVVEQSRAALARAEVDLSELSRQAPGPALVEDILYRPGEVVAVGTPVVVLLPPENVKVVFFVPEPRLGALRIGQEVAFACDGCPSALRATIGFVSSRAEYTPPVIYSVETRAKLVYRVEARPLGPVQALHPGQPVDVRLAAVPAPSAVRSDEGVRGPLVVPPKPPTDRPGGGTTQ</sequence>
<dbReference type="EMBL" id="CP000230">
    <property type="protein sequence ID" value="ABC23926.1"/>
    <property type="molecule type" value="Genomic_DNA"/>
</dbReference>
<evidence type="ECO:0000313" key="6">
    <source>
        <dbReference type="Proteomes" id="UP000001929"/>
    </source>
</evidence>
<evidence type="ECO:0000313" key="5">
    <source>
        <dbReference type="EMBL" id="ABC23926.1"/>
    </source>
</evidence>
<dbReference type="Gene3D" id="2.40.30.170">
    <property type="match status" value="1"/>
</dbReference>
<gene>
    <name evidence="5" type="ordered locus">Rru_A3131</name>
</gene>
<evidence type="ECO:0000259" key="4">
    <source>
        <dbReference type="Pfam" id="PF25881"/>
    </source>
</evidence>
<comment type="subcellular location">
    <subcellularLocation>
        <location evidence="1">Cell envelope</location>
    </subcellularLocation>
</comment>
<dbReference type="HOGENOM" id="CLU_018816_6_5_5"/>
<accession>Q2RPL9</accession>
<feature type="domain" description="YbhG-like alpha-helical hairpin" evidence="4">
    <location>
        <begin position="70"/>
        <end position="187"/>
    </location>
</feature>
<dbReference type="InterPro" id="IPR059052">
    <property type="entry name" value="HH_YbhG-like"/>
</dbReference>
<dbReference type="Gene3D" id="2.40.50.100">
    <property type="match status" value="1"/>
</dbReference>
<dbReference type="Proteomes" id="UP000001929">
    <property type="component" value="Chromosome"/>
</dbReference>
<dbReference type="PANTHER" id="PTHR32347">
    <property type="entry name" value="EFFLUX SYSTEM COMPONENT YKNX-RELATED"/>
    <property type="match status" value="1"/>
</dbReference>
<evidence type="ECO:0000256" key="1">
    <source>
        <dbReference type="ARBA" id="ARBA00004196"/>
    </source>
</evidence>
<dbReference type="PANTHER" id="PTHR32347:SF23">
    <property type="entry name" value="BLL5650 PROTEIN"/>
    <property type="match status" value="1"/>
</dbReference>
<organism evidence="5 6">
    <name type="scientific">Rhodospirillum rubrum (strain ATCC 11170 / ATH 1.1.1 / DSM 467 / LMG 4362 / NCIMB 8255 / S1)</name>
    <dbReference type="NCBI Taxonomy" id="269796"/>
    <lineage>
        <taxon>Bacteria</taxon>
        <taxon>Pseudomonadati</taxon>
        <taxon>Pseudomonadota</taxon>
        <taxon>Alphaproteobacteria</taxon>
        <taxon>Rhodospirillales</taxon>
        <taxon>Rhodospirillaceae</taxon>
        <taxon>Rhodospirillum</taxon>
    </lineage>
</organism>
<dbReference type="GO" id="GO:0030313">
    <property type="term" value="C:cell envelope"/>
    <property type="evidence" value="ECO:0007669"/>
    <property type="project" value="UniProtKB-SubCell"/>
</dbReference>